<evidence type="ECO:0000313" key="7">
    <source>
        <dbReference type="EMBL" id="KAL0575074.1"/>
    </source>
</evidence>
<dbReference type="PROSITE" id="PS01159">
    <property type="entry name" value="WW_DOMAIN_1"/>
    <property type="match status" value="1"/>
</dbReference>
<evidence type="ECO:0000256" key="5">
    <source>
        <dbReference type="SAM" id="MobiDB-lite"/>
    </source>
</evidence>
<dbReference type="PROSITE" id="PS50020">
    <property type="entry name" value="WW_DOMAIN_2"/>
    <property type="match status" value="2"/>
</dbReference>
<evidence type="ECO:0000313" key="8">
    <source>
        <dbReference type="Proteomes" id="UP001465976"/>
    </source>
</evidence>
<feature type="compositionally biased region" description="Polar residues" evidence="5">
    <location>
        <begin position="393"/>
        <end position="404"/>
    </location>
</feature>
<dbReference type="SMART" id="SM00456">
    <property type="entry name" value="WW"/>
    <property type="match status" value="2"/>
</dbReference>
<dbReference type="InterPro" id="IPR001202">
    <property type="entry name" value="WW_dom"/>
</dbReference>
<feature type="domain" description="WW" evidence="6">
    <location>
        <begin position="270"/>
        <end position="303"/>
    </location>
</feature>
<dbReference type="PANTHER" id="PTHR17616:SF8">
    <property type="entry name" value="TRANSCRIPTIONAL COACTIVATOR YORKIE"/>
    <property type="match status" value="1"/>
</dbReference>
<keyword evidence="8" id="KW-1185">Reference proteome</keyword>
<dbReference type="InterPro" id="IPR036020">
    <property type="entry name" value="WW_dom_sf"/>
</dbReference>
<keyword evidence="3" id="KW-0963">Cytoplasm</keyword>
<dbReference type="Pfam" id="PF00397">
    <property type="entry name" value="WW"/>
    <property type="match status" value="1"/>
</dbReference>
<dbReference type="CDD" id="cd00201">
    <property type="entry name" value="WW"/>
    <property type="match status" value="1"/>
</dbReference>
<evidence type="ECO:0000256" key="3">
    <source>
        <dbReference type="ARBA" id="ARBA00022490"/>
    </source>
</evidence>
<proteinExistence type="predicted"/>
<comment type="caution">
    <text evidence="7">The sequence shown here is derived from an EMBL/GenBank/DDBJ whole genome shotgun (WGS) entry which is preliminary data.</text>
</comment>
<evidence type="ECO:0000256" key="2">
    <source>
        <dbReference type="ARBA" id="ARBA00004496"/>
    </source>
</evidence>
<dbReference type="Gene3D" id="2.20.70.10">
    <property type="match status" value="2"/>
</dbReference>
<dbReference type="InterPro" id="IPR051583">
    <property type="entry name" value="YAP1"/>
</dbReference>
<dbReference type="EMBL" id="JBAHYK010000339">
    <property type="protein sequence ID" value="KAL0575074.1"/>
    <property type="molecule type" value="Genomic_DNA"/>
</dbReference>
<accession>A0ABR3FIF1</accession>
<feature type="domain" description="WW" evidence="6">
    <location>
        <begin position="312"/>
        <end position="345"/>
    </location>
</feature>
<evidence type="ECO:0000256" key="1">
    <source>
        <dbReference type="ARBA" id="ARBA00004123"/>
    </source>
</evidence>
<dbReference type="Proteomes" id="UP001465976">
    <property type="component" value="Unassembled WGS sequence"/>
</dbReference>
<sequence>MDISKSYQAPPSTITRFNLWSIDTWLTVKVMLEDHDHIPSQNLLHALNGFDTYCYANMLLDRDNMIPHLQMLRLPPNFPATVLLGTILCDNVRWIRSVYLQCKQRPDLHTKLQPFLERHCLLFESGYLAALPMNRTQASVSELLMLIGVICCPLEEGYNLHLRLPNLYLSEGEQSGHLRVLPLSSVDLQSSSGDLDIQYISCERGLDLDKKFPSSDHFSNWALHNEEVREMLFSTLLQPSSTLDDWLTKIPMLNLNSMVRQNPQFSNTQEPLPWAWEEQTTSKGQQFFTDTRTGMTMWADPQIGRSWSSHQDQLPLGWEAQFHDNGTRYFYDTITDTSTWDDPRLGNELGSVLPAWQEETDSDGVRCLHDYTTRYYLNIDPPLNPEPLPSGAQVDSNHSTSEATTSKDVHEHEHAPGRDLVPSRSHNEGIETLDLSEVEEHTSQSPGSSHVSRKRQRVGIQGDQEVDDQVKVTAKNSTKKRQRGGDGGASKELKVMLSAEPDQKQGSSGRPSRAAAVKSTKRTAAMVGRKGKKKPN</sequence>
<name>A0ABR3FIF1_9AGAR</name>
<organism evidence="7 8">
    <name type="scientific">Marasmius crinis-equi</name>
    <dbReference type="NCBI Taxonomy" id="585013"/>
    <lineage>
        <taxon>Eukaryota</taxon>
        <taxon>Fungi</taxon>
        <taxon>Dikarya</taxon>
        <taxon>Basidiomycota</taxon>
        <taxon>Agaricomycotina</taxon>
        <taxon>Agaricomycetes</taxon>
        <taxon>Agaricomycetidae</taxon>
        <taxon>Agaricales</taxon>
        <taxon>Marasmiineae</taxon>
        <taxon>Marasmiaceae</taxon>
        <taxon>Marasmius</taxon>
    </lineage>
</organism>
<evidence type="ECO:0000256" key="4">
    <source>
        <dbReference type="ARBA" id="ARBA00023242"/>
    </source>
</evidence>
<dbReference type="PANTHER" id="PTHR17616">
    <property type="entry name" value="YES-ASSOCIATED PROTEIN YAP1 FAMILY MEMBER"/>
    <property type="match status" value="1"/>
</dbReference>
<evidence type="ECO:0000259" key="6">
    <source>
        <dbReference type="PROSITE" id="PS50020"/>
    </source>
</evidence>
<dbReference type="SUPFAM" id="SSF51045">
    <property type="entry name" value="WW domain"/>
    <property type="match status" value="2"/>
</dbReference>
<feature type="compositionally biased region" description="Basic and acidic residues" evidence="5">
    <location>
        <begin position="405"/>
        <end position="417"/>
    </location>
</feature>
<keyword evidence="4" id="KW-0539">Nucleus</keyword>
<protein>
    <recommendedName>
        <fullName evidence="6">WW domain-containing protein</fullName>
    </recommendedName>
</protein>
<comment type="subcellular location">
    <subcellularLocation>
        <location evidence="2">Cytoplasm</location>
    </subcellularLocation>
    <subcellularLocation>
        <location evidence="1">Nucleus</location>
    </subcellularLocation>
</comment>
<gene>
    <name evidence="7" type="ORF">V5O48_006893</name>
</gene>
<reference evidence="7 8" key="1">
    <citation type="submission" date="2024-02" db="EMBL/GenBank/DDBJ databases">
        <title>A draft genome for the cacao thread blight pathogen Marasmius crinis-equi.</title>
        <authorList>
            <person name="Cohen S.P."/>
            <person name="Baruah I.K."/>
            <person name="Amoako-Attah I."/>
            <person name="Bukari Y."/>
            <person name="Meinhardt L.W."/>
            <person name="Bailey B.A."/>
        </authorList>
    </citation>
    <scope>NUCLEOTIDE SEQUENCE [LARGE SCALE GENOMIC DNA]</scope>
    <source>
        <strain evidence="7 8">GH-76</strain>
    </source>
</reference>
<feature type="region of interest" description="Disordered" evidence="5">
    <location>
        <begin position="380"/>
        <end position="536"/>
    </location>
</feature>